<dbReference type="AlphaFoldDB" id="A0A0V1HSE5"/>
<dbReference type="GO" id="GO:0043195">
    <property type="term" value="C:terminal bouton"/>
    <property type="evidence" value="ECO:0007669"/>
    <property type="project" value="TreeGrafter"/>
</dbReference>
<dbReference type="InterPro" id="IPR036055">
    <property type="entry name" value="LDL_receptor-like_sf"/>
</dbReference>
<keyword evidence="3" id="KW-1185">Reference proteome</keyword>
<dbReference type="SUPFAM" id="SSF57424">
    <property type="entry name" value="LDL receptor-like module"/>
    <property type="match status" value="1"/>
</dbReference>
<evidence type="ECO:0000256" key="1">
    <source>
        <dbReference type="ARBA" id="ARBA00023157"/>
    </source>
</evidence>
<proteinExistence type="predicted"/>
<comment type="caution">
    <text evidence="2">The sequence shown here is derived from an EMBL/GenBank/DDBJ whole genome shotgun (WGS) entry which is preliminary data.</text>
</comment>
<dbReference type="Gene3D" id="4.10.400.10">
    <property type="entry name" value="Low-density Lipoprotein Receptor"/>
    <property type="match status" value="1"/>
</dbReference>
<gene>
    <name evidence="2" type="ORF">T11_18310</name>
</gene>
<evidence type="ECO:0000313" key="2">
    <source>
        <dbReference type="EMBL" id="KRZ13659.1"/>
    </source>
</evidence>
<dbReference type="GO" id="GO:0043410">
    <property type="term" value="P:positive regulation of MAPK cascade"/>
    <property type="evidence" value="ECO:0007669"/>
    <property type="project" value="TreeGrafter"/>
</dbReference>
<organism evidence="2 3">
    <name type="scientific">Trichinella zimbabwensis</name>
    <dbReference type="NCBI Taxonomy" id="268475"/>
    <lineage>
        <taxon>Eukaryota</taxon>
        <taxon>Metazoa</taxon>
        <taxon>Ecdysozoa</taxon>
        <taxon>Nematoda</taxon>
        <taxon>Enoplea</taxon>
        <taxon>Dorylaimia</taxon>
        <taxon>Trichinellida</taxon>
        <taxon>Trichinellidae</taxon>
        <taxon>Trichinella</taxon>
    </lineage>
</organism>
<dbReference type="GO" id="GO:0030297">
    <property type="term" value="F:transmembrane receptor protein tyrosine kinase activator activity"/>
    <property type="evidence" value="ECO:0007669"/>
    <property type="project" value="TreeGrafter"/>
</dbReference>
<name>A0A0V1HSE5_9BILA</name>
<dbReference type="OrthoDB" id="5870811at2759"/>
<accession>A0A0V1HSE5</accession>
<dbReference type="PANTHER" id="PTHR21105">
    <property type="entry name" value="GH16255P"/>
    <property type="match status" value="1"/>
</dbReference>
<dbReference type="EMBL" id="JYDP01000030">
    <property type="protein sequence ID" value="KRZ13659.1"/>
    <property type="molecule type" value="Genomic_DNA"/>
</dbReference>
<dbReference type="Proteomes" id="UP000055024">
    <property type="component" value="Unassembled WGS sequence"/>
</dbReference>
<evidence type="ECO:0000313" key="3">
    <source>
        <dbReference type="Proteomes" id="UP000055024"/>
    </source>
</evidence>
<reference evidence="2 3" key="1">
    <citation type="submission" date="2015-01" db="EMBL/GenBank/DDBJ databases">
        <title>Evolution of Trichinella species and genotypes.</title>
        <authorList>
            <person name="Korhonen P.K."/>
            <person name="Edoardo P."/>
            <person name="Giuseppe L.R."/>
            <person name="Gasser R.B."/>
        </authorList>
    </citation>
    <scope>NUCLEOTIDE SEQUENCE [LARGE SCALE GENOMIC DNA]</scope>
    <source>
        <strain evidence="2">ISS1029</strain>
    </source>
</reference>
<protein>
    <submittedName>
        <fullName evidence="2">Uncharacterized protein</fullName>
    </submittedName>
</protein>
<sequence length="206" mass="23142">MNIFAPAHTDAYVDFQTAVKNMNGEKNGDTTEAPKSDSKAKIHNSDVLSFLNTLVMDNQAICPNQDKYTEHIVQCPSTSPRGIADKICITTGELCNGIRSCPNGEDENPALCMFWLSTMDYVRQFTKTVTMILEPQIVRDDVMKAICVCLEQAMKGARGVFKEQQTSALRDGILKGKILEEFRQCHAMVRVPFPEQKIENMKKVFK</sequence>
<dbReference type="PANTHER" id="PTHR21105:SF0">
    <property type="entry name" value="GH16255P"/>
    <property type="match status" value="1"/>
</dbReference>
<keyword evidence="1" id="KW-1015">Disulfide bond</keyword>